<gene>
    <name evidence="3" type="ORF">V6984_06760</name>
</gene>
<dbReference type="PANTHER" id="PTHR21666">
    <property type="entry name" value="PEPTIDASE-RELATED"/>
    <property type="match status" value="1"/>
</dbReference>
<feature type="transmembrane region" description="Helical" evidence="1">
    <location>
        <begin position="30"/>
        <end position="51"/>
    </location>
</feature>
<dbReference type="EMBL" id="CP146256">
    <property type="protein sequence ID" value="XAH75452.1"/>
    <property type="molecule type" value="Genomic_DNA"/>
</dbReference>
<evidence type="ECO:0000256" key="1">
    <source>
        <dbReference type="SAM" id="Phobius"/>
    </source>
</evidence>
<feature type="domain" description="M23ase beta-sheet core" evidence="2">
    <location>
        <begin position="140"/>
        <end position="235"/>
    </location>
</feature>
<dbReference type="InterPro" id="IPR011055">
    <property type="entry name" value="Dup_hybrid_motif"/>
</dbReference>
<reference evidence="3 4" key="1">
    <citation type="submission" date="2024-02" db="EMBL/GenBank/DDBJ databases">
        <title>Bacterial strain from lacustrine sediment.</title>
        <authorList>
            <person name="Petit C."/>
            <person name="Fadhlaoui K."/>
        </authorList>
    </citation>
    <scope>NUCLEOTIDE SEQUENCE [LARGE SCALE GENOMIC DNA]</scope>
    <source>
        <strain evidence="3 4">IPX-CK</strain>
    </source>
</reference>
<dbReference type="Gene3D" id="2.70.70.10">
    <property type="entry name" value="Glucose Permease (Domain IIA)"/>
    <property type="match status" value="1"/>
</dbReference>
<keyword evidence="1" id="KW-1133">Transmembrane helix</keyword>
<evidence type="ECO:0000313" key="4">
    <source>
        <dbReference type="Proteomes" id="UP001451571"/>
    </source>
</evidence>
<dbReference type="GO" id="GO:0016787">
    <property type="term" value="F:hydrolase activity"/>
    <property type="evidence" value="ECO:0007669"/>
    <property type="project" value="UniProtKB-KW"/>
</dbReference>
<dbReference type="EC" id="3.4.-.-" evidence="3"/>
<protein>
    <submittedName>
        <fullName evidence="3">M23 family metallopeptidase</fullName>
        <ecNumber evidence="3">3.4.-.-</ecNumber>
    </submittedName>
</protein>
<evidence type="ECO:0000313" key="3">
    <source>
        <dbReference type="EMBL" id="XAH75452.1"/>
    </source>
</evidence>
<keyword evidence="4" id="KW-1185">Reference proteome</keyword>
<dbReference type="Pfam" id="PF01551">
    <property type="entry name" value="Peptidase_M23"/>
    <property type="match status" value="1"/>
</dbReference>
<dbReference type="SUPFAM" id="SSF51261">
    <property type="entry name" value="Duplicated hybrid motif"/>
    <property type="match status" value="1"/>
</dbReference>
<organism evidence="3 4">
    <name type="scientific">Kineothrix sedimenti</name>
    <dbReference type="NCBI Taxonomy" id="3123317"/>
    <lineage>
        <taxon>Bacteria</taxon>
        <taxon>Bacillati</taxon>
        <taxon>Bacillota</taxon>
        <taxon>Clostridia</taxon>
        <taxon>Lachnospirales</taxon>
        <taxon>Lachnospiraceae</taxon>
        <taxon>Kineothrix</taxon>
    </lineage>
</organism>
<dbReference type="CDD" id="cd12797">
    <property type="entry name" value="M23_peptidase"/>
    <property type="match status" value="1"/>
</dbReference>
<dbReference type="InterPro" id="IPR050570">
    <property type="entry name" value="Cell_wall_metabolism_enzyme"/>
</dbReference>
<sequence length="292" mass="33253">MKRLIRFCEKIKYLGLLGLLSLFWDNRLLNFLWLFWLFGFVGIFYNFPVFLQSLKQIWGMLAAPFKYRFHMPNAENYQCKVGYSLPFGGAWTAVNGGIDKKHSHSWGIQAQRYAYDFVILDEAGHSFSGEYTKLTDYYCYGKEVLSPADGEVVEIRNKYPDSLLLGYGQADCSARDIRGNYILIRHADKEYGLLAHLQPGSVCVKPGDTVKRGQCVAYCGNSGNTSEPHLHFHLQDGISFYTSAGLPIEFTGITRFPAPNYTVYDSRRVLISGSLSKYIFRGLRVSNTQQTF</sequence>
<accession>A0ABZ3EYW4</accession>
<dbReference type="PROSITE" id="PS50890">
    <property type="entry name" value="PUA"/>
    <property type="match status" value="1"/>
</dbReference>
<evidence type="ECO:0000259" key="2">
    <source>
        <dbReference type="Pfam" id="PF01551"/>
    </source>
</evidence>
<dbReference type="PANTHER" id="PTHR21666:SF270">
    <property type="entry name" value="MUREIN HYDROLASE ACTIVATOR ENVC"/>
    <property type="match status" value="1"/>
</dbReference>
<dbReference type="Proteomes" id="UP001451571">
    <property type="component" value="Chromosome"/>
</dbReference>
<proteinExistence type="predicted"/>
<name>A0ABZ3EYW4_9FIRM</name>
<keyword evidence="1" id="KW-0472">Membrane</keyword>
<keyword evidence="3" id="KW-0378">Hydrolase</keyword>
<dbReference type="RefSeq" id="WP_342759015.1">
    <property type="nucleotide sequence ID" value="NZ_CP146256.1"/>
</dbReference>
<dbReference type="InterPro" id="IPR016047">
    <property type="entry name" value="M23ase_b-sheet_dom"/>
</dbReference>
<keyword evidence="1" id="KW-0812">Transmembrane</keyword>